<accession>A0A0F9L1M4</accession>
<evidence type="ECO:0000313" key="1">
    <source>
        <dbReference type="EMBL" id="KKM80981.1"/>
    </source>
</evidence>
<reference evidence="1" key="1">
    <citation type="journal article" date="2015" name="Nature">
        <title>Complex archaea that bridge the gap between prokaryotes and eukaryotes.</title>
        <authorList>
            <person name="Spang A."/>
            <person name="Saw J.H."/>
            <person name="Jorgensen S.L."/>
            <person name="Zaremba-Niedzwiedzka K."/>
            <person name="Martijn J."/>
            <person name="Lind A.E."/>
            <person name="van Eijk R."/>
            <person name="Schleper C."/>
            <person name="Guy L."/>
            <person name="Ettema T.J."/>
        </authorList>
    </citation>
    <scope>NUCLEOTIDE SEQUENCE</scope>
</reference>
<organism evidence="1">
    <name type="scientific">marine sediment metagenome</name>
    <dbReference type="NCBI Taxonomy" id="412755"/>
    <lineage>
        <taxon>unclassified sequences</taxon>
        <taxon>metagenomes</taxon>
        <taxon>ecological metagenomes</taxon>
    </lineage>
</organism>
<protein>
    <submittedName>
        <fullName evidence="1">Uncharacterized protein</fullName>
    </submittedName>
</protein>
<gene>
    <name evidence="1" type="ORF">LCGC14_1334350</name>
</gene>
<dbReference type="EMBL" id="LAZR01008099">
    <property type="protein sequence ID" value="KKM80981.1"/>
    <property type="molecule type" value="Genomic_DNA"/>
</dbReference>
<comment type="caution">
    <text evidence="1">The sequence shown here is derived from an EMBL/GenBank/DDBJ whole genome shotgun (WGS) entry which is preliminary data.</text>
</comment>
<proteinExistence type="predicted"/>
<sequence>LEAKALKDFILKFGSDLGAGDSLDEILNYYKN</sequence>
<name>A0A0F9L1M4_9ZZZZ</name>
<dbReference type="AlphaFoldDB" id="A0A0F9L1M4"/>
<feature type="non-terminal residue" evidence="1">
    <location>
        <position position="1"/>
    </location>
</feature>